<dbReference type="KEGG" id="ege:EM595_3089"/>
<feature type="region of interest" description="Disordered" evidence="2">
    <location>
        <begin position="39"/>
        <end position="79"/>
    </location>
</feature>
<dbReference type="PANTHER" id="PTHR34156">
    <property type="entry name" value="OUTER MEMBRANE PROTEIN-RELATED-RELATED"/>
    <property type="match status" value="1"/>
</dbReference>
<feature type="domain" description="YdgH/BhsA/McbA-like" evidence="3">
    <location>
        <begin position="64"/>
        <end position="116"/>
    </location>
</feature>
<evidence type="ECO:0000259" key="3">
    <source>
        <dbReference type="Pfam" id="PF07338"/>
    </source>
</evidence>
<dbReference type="Proteomes" id="UP000059419">
    <property type="component" value="Chromosome 1"/>
</dbReference>
<dbReference type="PANTHER" id="PTHR34156:SF11">
    <property type="entry name" value="LIPOPROTEIN BSMA"/>
    <property type="match status" value="1"/>
</dbReference>
<dbReference type="PROSITE" id="PS51257">
    <property type="entry name" value="PROKAR_LIPOPROTEIN"/>
    <property type="match status" value="1"/>
</dbReference>
<reference evidence="5" key="1">
    <citation type="submission" date="2015-11" db="EMBL/GenBank/DDBJ databases">
        <authorList>
            <person name="Blom J."/>
        </authorList>
    </citation>
    <scope>NUCLEOTIDE SEQUENCE [LARGE SCALE GENOMIC DNA]</scope>
</reference>
<accession>A0A0U5L7K2</accession>
<evidence type="ECO:0000313" key="5">
    <source>
        <dbReference type="Proteomes" id="UP000059419"/>
    </source>
</evidence>
<keyword evidence="5" id="KW-1185">Reference proteome</keyword>
<sequence length="126" mass="13483">MPARGCFTLIFSSPLWSMTMRKSLILLVLLLTGCSALRGTPQPPPAPTAQSQQISREQTRGLPKLGTITTTVRGSPDDAQRDLAAQANRAGATYYQILMISETVVLGSWYGTALLYGPSPTAGTQQ</sequence>
<name>A0A0U5L7K2_9GAMM</name>
<dbReference type="PATRIC" id="fig|1619313.3.peg.3207"/>
<dbReference type="EMBL" id="LN907827">
    <property type="protein sequence ID" value="CUU25320.1"/>
    <property type="molecule type" value="Genomic_DNA"/>
</dbReference>
<organism evidence="4 5">
    <name type="scientific">Duffyella gerundensis</name>
    <dbReference type="NCBI Taxonomy" id="1619313"/>
    <lineage>
        <taxon>Bacteria</taxon>
        <taxon>Pseudomonadati</taxon>
        <taxon>Pseudomonadota</taxon>
        <taxon>Gammaproteobacteria</taxon>
        <taxon>Enterobacterales</taxon>
        <taxon>Erwiniaceae</taxon>
        <taxon>Duffyella</taxon>
    </lineage>
</organism>
<evidence type="ECO:0000256" key="1">
    <source>
        <dbReference type="ARBA" id="ARBA00022729"/>
    </source>
</evidence>
<evidence type="ECO:0000313" key="4">
    <source>
        <dbReference type="EMBL" id="CUU25320.1"/>
    </source>
</evidence>
<protein>
    <recommendedName>
        <fullName evidence="3">YdgH/BhsA/McbA-like domain-containing protein</fullName>
    </recommendedName>
</protein>
<dbReference type="STRING" id="1619313.EM595_3089"/>
<dbReference type="Gene3D" id="3.30.1660.10">
    <property type="entry name" value="Flavin-binding protein dodecin"/>
    <property type="match status" value="1"/>
</dbReference>
<dbReference type="InterPro" id="IPR051096">
    <property type="entry name" value="BhsA/McbA_stress_biofilm_assoc"/>
</dbReference>
<evidence type="ECO:0000256" key="2">
    <source>
        <dbReference type="SAM" id="MobiDB-lite"/>
    </source>
</evidence>
<gene>
    <name evidence="4" type="ORF">EM595_3089</name>
</gene>
<dbReference type="InterPro" id="IPR036275">
    <property type="entry name" value="YdgH-like_sf"/>
</dbReference>
<dbReference type="InterPro" id="IPR025543">
    <property type="entry name" value="Dodecin-like"/>
</dbReference>
<dbReference type="AlphaFoldDB" id="A0A0U5L7K2"/>
<dbReference type="SUPFAM" id="SSF159871">
    <property type="entry name" value="YdgH-like"/>
    <property type="match status" value="1"/>
</dbReference>
<keyword evidence="1" id="KW-0732">Signal</keyword>
<dbReference type="InterPro" id="IPR010854">
    <property type="entry name" value="YdgH/BhsA/McbA-like_dom"/>
</dbReference>
<proteinExistence type="predicted"/>
<dbReference type="Pfam" id="PF07338">
    <property type="entry name" value="YdgH_BhsA-like"/>
    <property type="match status" value="1"/>
</dbReference>
<dbReference type="NCBIfam" id="NF011433">
    <property type="entry name" value="PRK14864.1"/>
    <property type="match status" value="1"/>
</dbReference>